<dbReference type="Gene3D" id="3.30.70.250">
    <property type="entry name" value="Malonyl-CoA ACP transacylase, ACP-binding"/>
    <property type="match status" value="1"/>
</dbReference>
<dbReference type="GO" id="GO:0071770">
    <property type="term" value="P:DIM/DIP cell wall layer assembly"/>
    <property type="evidence" value="ECO:0007669"/>
    <property type="project" value="TreeGrafter"/>
</dbReference>
<keyword evidence="6" id="KW-1185">Reference proteome</keyword>
<dbReference type="InterPro" id="IPR001227">
    <property type="entry name" value="Ac_transferase_dom_sf"/>
</dbReference>
<dbReference type="GO" id="GO:0006633">
    <property type="term" value="P:fatty acid biosynthetic process"/>
    <property type="evidence" value="ECO:0007669"/>
    <property type="project" value="TreeGrafter"/>
</dbReference>
<dbReference type="Gene3D" id="3.30.70.3290">
    <property type="match status" value="1"/>
</dbReference>
<accession>L7EV29</accession>
<dbReference type="InterPro" id="IPR014043">
    <property type="entry name" value="Acyl_transferase_dom"/>
</dbReference>
<dbReference type="PATRIC" id="fig|698760.3.peg.7822"/>
<protein>
    <submittedName>
        <fullName evidence="5">Acyl transferase domain protein</fullName>
    </submittedName>
</protein>
<dbReference type="EMBL" id="AEJB01000529">
    <property type="protein sequence ID" value="ELP63268.1"/>
    <property type="molecule type" value="Genomic_DNA"/>
</dbReference>
<dbReference type="InterPro" id="IPR050091">
    <property type="entry name" value="PKS_NRPS_Biosynth_Enz"/>
</dbReference>
<dbReference type="AlphaFoldDB" id="L7EV29"/>
<reference evidence="5 6" key="1">
    <citation type="journal article" date="2011" name="Plasmid">
        <title>Streptomyces turgidiscabies Car8 contains a modular pathogenicity island that shares virulence genes with other actinobacterial plant pathogens.</title>
        <authorList>
            <person name="Huguet-Tapia J.C."/>
            <person name="Badger J.H."/>
            <person name="Loria R."/>
            <person name="Pettis G.S."/>
        </authorList>
    </citation>
    <scope>NUCLEOTIDE SEQUENCE [LARGE SCALE GENOMIC DNA]</scope>
    <source>
        <strain evidence="5 6">Car8</strain>
    </source>
</reference>
<organism evidence="5 6">
    <name type="scientific">Streptomyces turgidiscabies (strain Car8)</name>
    <dbReference type="NCBI Taxonomy" id="698760"/>
    <lineage>
        <taxon>Bacteria</taxon>
        <taxon>Bacillati</taxon>
        <taxon>Actinomycetota</taxon>
        <taxon>Actinomycetes</taxon>
        <taxon>Kitasatosporales</taxon>
        <taxon>Streptomycetaceae</taxon>
        <taxon>Streptomyces</taxon>
    </lineage>
</organism>
<dbReference type="PANTHER" id="PTHR43775">
    <property type="entry name" value="FATTY ACID SYNTHASE"/>
    <property type="match status" value="1"/>
</dbReference>
<dbReference type="GO" id="GO:0004312">
    <property type="term" value="F:fatty acid synthase activity"/>
    <property type="evidence" value="ECO:0007669"/>
    <property type="project" value="TreeGrafter"/>
</dbReference>
<dbReference type="Pfam" id="PF00698">
    <property type="entry name" value="Acyl_transf_1"/>
    <property type="match status" value="1"/>
</dbReference>
<dbReference type="Proteomes" id="UP000010931">
    <property type="component" value="Unassembled WGS sequence"/>
</dbReference>
<dbReference type="Gene3D" id="3.40.366.10">
    <property type="entry name" value="Malonyl-Coenzyme A Acyl Carrier Protein, domain 2"/>
    <property type="match status" value="1"/>
</dbReference>
<keyword evidence="1" id="KW-0596">Phosphopantetheine</keyword>
<feature type="region of interest" description="Disordered" evidence="3">
    <location>
        <begin position="1"/>
        <end position="31"/>
    </location>
</feature>
<proteinExistence type="predicted"/>
<dbReference type="InterPro" id="IPR016036">
    <property type="entry name" value="Malonyl_transacylase_ACP-bd"/>
</dbReference>
<feature type="region of interest" description="Disordered" evidence="3">
    <location>
        <begin position="43"/>
        <end position="62"/>
    </location>
</feature>
<comment type="caution">
    <text evidence="5">The sequence shown here is derived from an EMBL/GenBank/DDBJ whole genome shotgun (WGS) entry which is preliminary data.</text>
</comment>
<dbReference type="GO" id="GO:0005737">
    <property type="term" value="C:cytoplasm"/>
    <property type="evidence" value="ECO:0007669"/>
    <property type="project" value="TreeGrafter"/>
</dbReference>
<dbReference type="InterPro" id="IPR016035">
    <property type="entry name" value="Acyl_Trfase/lysoPLipase"/>
</dbReference>
<gene>
    <name evidence="5" type="ORF">STRTUCAR8_03259</name>
</gene>
<sequence length="424" mass="45131">MTVTGSGRRGGVCRDGRGGDCRVPGGGHRRRGRFVDNAHVVQRAPGRSRQARRSAREPVESGSIRTVQPGVMTDLHRRSVVLMFPGTGAQHPQMAAGLYGHEAVFTDAVDSVLVRLGPEGEAARADWLAERPVVPMETDIRSAPLLFAVDYAMGRLVESWGVRPAAYLGHSMGEFAAAVLAGVFRLDDAVRLLWERVRQQRSTPAGGMLAVAAAREEVTGYLGAGVVVGAVNAPRHTVLSGPAGPLDAVARRLTADGRTFRRLATRTPYHSPVLGPLVADTEALVGQFALSPPRTTLYSAYTTRPLGAREATGAAFWAGQPTAPVLFWPTLERVLADEDRILVEAGPAQSLAVIARGHRAVRSGRSAVVATLPPRALGPEEDRRTVRAARDLLLGQERQTQTRAVVDGGGADHSGRLPVELPAS</sequence>
<evidence type="ECO:0000256" key="3">
    <source>
        <dbReference type="SAM" id="MobiDB-lite"/>
    </source>
</evidence>
<dbReference type="SUPFAM" id="SSF55048">
    <property type="entry name" value="Probable ACP-binding domain of malonyl-CoA ACP transacylase"/>
    <property type="match status" value="1"/>
</dbReference>
<name>L7EV29_STRT8</name>
<feature type="domain" description="Malonyl-CoA:ACP transacylase (MAT)" evidence="4">
    <location>
        <begin position="83"/>
        <end position="376"/>
    </location>
</feature>
<keyword evidence="5" id="KW-0808">Transferase</keyword>
<dbReference type="SMART" id="SM00827">
    <property type="entry name" value="PKS_AT"/>
    <property type="match status" value="1"/>
</dbReference>
<dbReference type="SUPFAM" id="SSF52151">
    <property type="entry name" value="FabD/lysophospholipase-like"/>
    <property type="match status" value="1"/>
</dbReference>
<feature type="region of interest" description="Disordered" evidence="3">
    <location>
        <begin position="397"/>
        <end position="424"/>
    </location>
</feature>
<keyword evidence="2" id="KW-0597">Phosphoprotein</keyword>
<evidence type="ECO:0000256" key="1">
    <source>
        <dbReference type="ARBA" id="ARBA00022450"/>
    </source>
</evidence>
<dbReference type="STRING" id="85558.T45_06427"/>
<evidence type="ECO:0000313" key="5">
    <source>
        <dbReference type="EMBL" id="ELP63268.1"/>
    </source>
</evidence>
<dbReference type="GO" id="GO:0005886">
    <property type="term" value="C:plasma membrane"/>
    <property type="evidence" value="ECO:0007669"/>
    <property type="project" value="TreeGrafter"/>
</dbReference>
<dbReference type="PANTHER" id="PTHR43775:SF37">
    <property type="entry name" value="SI:DKEY-61P9.11"/>
    <property type="match status" value="1"/>
</dbReference>
<evidence type="ECO:0000259" key="4">
    <source>
        <dbReference type="SMART" id="SM00827"/>
    </source>
</evidence>
<evidence type="ECO:0000256" key="2">
    <source>
        <dbReference type="ARBA" id="ARBA00022553"/>
    </source>
</evidence>
<evidence type="ECO:0000313" key="6">
    <source>
        <dbReference type="Proteomes" id="UP000010931"/>
    </source>
</evidence>